<dbReference type="PANTHER" id="PTHR30471">
    <property type="entry name" value="DNA REPAIR PROTEIN RADC"/>
    <property type="match status" value="1"/>
</dbReference>
<evidence type="ECO:0000256" key="3">
    <source>
        <dbReference type="ARBA" id="ARBA00022801"/>
    </source>
</evidence>
<dbReference type="GO" id="GO:0006508">
    <property type="term" value="P:proteolysis"/>
    <property type="evidence" value="ECO:0007669"/>
    <property type="project" value="UniProtKB-KW"/>
</dbReference>
<dbReference type="PANTHER" id="PTHR30471:SF3">
    <property type="entry name" value="UPF0758 PROTEIN YEES-RELATED"/>
    <property type="match status" value="1"/>
</dbReference>
<dbReference type="PROSITE" id="PS01302">
    <property type="entry name" value="UPF0758"/>
    <property type="match status" value="1"/>
</dbReference>
<gene>
    <name evidence="8" type="primary">radC</name>
    <name evidence="8" type="ORF">GK108_08320</name>
</gene>
<dbReference type="InterPro" id="IPR010994">
    <property type="entry name" value="RuvA_2-like"/>
</dbReference>
<dbReference type="InterPro" id="IPR046778">
    <property type="entry name" value="UPF0758_N"/>
</dbReference>
<dbReference type="PROSITE" id="PS50249">
    <property type="entry name" value="MPN"/>
    <property type="match status" value="1"/>
</dbReference>
<evidence type="ECO:0000256" key="1">
    <source>
        <dbReference type="ARBA" id="ARBA00022670"/>
    </source>
</evidence>
<comment type="similarity">
    <text evidence="6">Belongs to the UPF0758 family.</text>
</comment>
<name>A0A6L9L2X5_9BACT</name>
<dbReference type="SUPFAM" id="SSF47781">
    <property type="entry name" value="RuvA domain 2-like"/>
    <property type="match status" value="1"/>
</dbReference>
<dbReference type="NCBIfam" id="TIGR00608">
    <property type="entry name" value="radc"/>
    <property type="match status" value="1"/>
</dbReference>
<dbReference type="NCBIfam" id="NF000642">
    <property type="entry name" value="PRK00024.1"/>
    <property type="match status" value="1"/>
</dbReference>
<dbReference type="RefSeq" id="WP_163945721.1">
    <property type="nucleotide sequence ID" value="NZ_JAAFZH010000003.1"/>
</dbReference>
<dbReference type="CDD" id="cd08071">
    <property type="entry name" value="MPN_DUF2466"/>
    <property type="match status" value="1"/>
</dbReference>
<dbReference type="AlphaFoldDB" id="A0A6L9L2X5"/>
<dbReference type="InterPro" id="IPR001405">
    <property type="entry name" value="UPF0758"/>
</dbReference>
<sequence length="231" mass="25624">MDYTTSGTIQSWAEEDRPREKLMLKGKAALSEAELIAILINSGTVDLTAVDVARIILKSVGNNLNELAKLSIKDLSKFRGIGEAKAISIVAALELGRRRKEQDRPQRARITCSRDVYNEMIPHLLDKPHEEFWIVLLNRANEVLRPIQISTGGVSGTVADAKIIFKQALEHLASAIILLHNHPSGNLQPSQADKELTRKLKEAGKLLEIPVLDHVIFTDKAYFSFADEGIL</sequence>
<accession>A0A6L9L2X5</accession>
<dbReference type="InterPro" id="IPR025657">
    <property type="entry name" value="RadC_JAB"/>
</dbReference>
<dbReference type="GO" id="GO:0008237">
    <property type="term" value="F:metallopeptidase activity"/>
    <property type="evidence" value="ECO:0007669"/>
    <property type="project" value="UniProtKB-KW"/>
</dbReference>
<evidence type="ECO:0000313" key="8">
    <source>
        <dbReference type="EMBL" id="NDU94876.1"/>
    </source>
</evidence>
<dbReference type="Pfam" id="PF20582">
    <property type="entry name" value="UPF0758_N"/>
    <property type="match status" value="1"/>
</dbReference>
<comment type="caution">
    <text evidence="8">The sequence shown here is derived from an EMBL/GenBank/DDBJ whole genome shotgun (WGS) entry which is preliminary data.</text>
</comment>
<organism evidence="8 9">
    <name type="scientific">Spirosoma terrae</name>
    <dbReference type="NCBI Taxonomy" id="1968276"/>
    <lineage>
        <taxon>Bacteria</taxon>
        <taxon>Pseudomonadati</taxon>
        <taxon>Bacteroidota</taxon>
        <taxon>Cytophagia</taxon>
        <taxon>Cytophagales</taxon>
        <taxon>Cytophagaceae</taxon>
        <taxon>Spirosoma</taxon>
    </lineage>
</organism>
<dbReference type="GO" id="GO:0046872">
    <property type="term" value="F:metal ion binding"/>
    <property type="evidence" value="ECO:0007669"/>
    <property type="project" value="UniProtKB-KW"/>
</dbReference>
<keyword evidence="1" id="KW-0645">Protease</keyword>
<evidence type="ECO:0000256" key="6">
    <source>
        <dbReference type="RuleBase" id="RU003797"/>
    </source>
</evidence>
<evidence type="ECO:0000259" key="7">
    <source>
        <dbReference type="PROSITE" id="PS50249"/>
    </source>
</evidence>
<keyword evidence="3" id="KW-0378">Hydrolase</keyword>
<dbReference type="Gene3D" id="3.40.140.10">
    <property type="entry name" value="Cytidine Deaminase, domain 2"/>
    <property type="match status" value="1"/>
</dbReference>
<protein>
    <submittedName>
        <fullName evidence="8">DNA repair protein RadC</fullName>
    </submittedName>
</protein>
<keyword evidence="2" id="KW-0479">Metal-binding</keyword>
<evidence type="ECO:0000313" key="9">
    <source>
        <dbReference type="Proteomes" id="UP000474175"/>
    </source>
</evidence>
<dbReference type="InterPro" id="IPR037518">
    <property type="entry name" value="MPN"/>
</dbReference>
<proteinExistence type="inferred from homology"/>
<reference evidence="8 9" key="1">
    <citation type="submission" date="2020-02" db="EMBL/GenBank/DDBJ databases">
        <title>Draft genome sequence of two Spirosoma agri KCTC 52727 and Spirosoma terrae KCTC 52035.</title>
        <authorList>
            <person name="Rojas J."/>
            <person name="Ambika Manirajan B."/>
            <person name="Suarez C."/>
            <person name="Ratering S."/>
            <person name="Schnell S."/>
        </authorList>
    </citation>
    <scope>NUCLEOTIDE SEQUENCE [LARGE SCALE GENOMIC DNA]</scope>
    <source>
        <strain evidence="8 9">KCTC 52035</strain>
    </source>
</reference>
<keyword evidence="4" id="KW-0862">Zinc</keyword>
<keyword evidence="9" id="KW-1185">Reference proteome</keyword>
<dbReference type="Proteomes" id="UP000474175">
    <property type="component" value="Unassembled WGS sequence"/>
</dbReference>
<dbReference type="EMBL" id="JAAFZH010000003">
    <property type="protein sequence ID" value="NDU94876.1"/>
    <property type="molecule type" value="Genomic_DNA"/>
</dbReference>
<evidence type="ECO:0000256" key="2">
    <source>
        <dbReference type="ARBA" id="ARBA00022723"/>
    </source>
</evidence>
<keyword evidence="5" id="KW-0482">Metalloprotease</keyword>
<feature type="domain" description="MPN" evidence="7">
    <location>
        <begin position="109"/>
        <end position="231"/>
    </location>
</feature>
<dbReference type="Pfam" id="PF04002">
    <property type="entry name" value="RadC"/>
    <property type="match status" value="1"/>
</dbReference>
<evidence type="ECO:0000256" key="5">
    <source>
        <dbReference type="ARBA" id="ARBA00023049"/>
    </source>
</evidence>
<dbReference type="InterPro" id="IPR020891">
    <property type="entry name" value="UPF0758_CS"/>
</dbReference>
<evidence type="ECO:0000256" key="4">
    <source>
        <dbReference type="ARBA" id="ARBA00022833"/>
    </source>
</evidence>